<feature type="non-terminal residue" evidence="10">
    <location>
        <position position="81"/>
    </location>
</feature>
<gene>
    <name evidence="10" type="ORF">GIL414_LOCUS56140</name>
</gene>
<evidence type="ECO:0000256" key="2">
    <source>
        <dbReference type="ARBA" id="ARBA00022516"/>
    </source>
</evidence>
<evidence type="ECO:0000256" key="5">
    <source>
        <dbReference type="ARBA" id="ARBA00023002"/>
    </source>
</evidence>
<dbReference type="PANTHER" id="PTHR43775:SF7">
    <property type="entry name" value="FATTY ACID SYNTHASE"/>
    <property type="match status" value="1"/>
</dbReference>
<name>A0A8S3DA23_9BILA</name>
<keyword evidence="1" id="KW-0596">Phosphopantetheine</keyword>
<dbReference type="InterPro" id="IPR050091">
    <property type="entry name" value="PKS_NRPS_Biosynth_Enz"/>
</dbReference>
<keyword evidence="5" id="KW-0560">Oxidoreductase</keyword>
<dbReference type="Gene3D" id="3.30.70.250">
    <property type="entry name" value="Malonyl-CoA ACP transacylase, ACP-binding"/>
    <property type="match status" value="1"/>
</dbReference>
<dbReference type="AlphaFoldDB" id="A0A8S3DA23"/>
<evidence type="ECO:0000259" key="9">
    <source>
        <dbReference type="Pfam" id="PF00698"/>
    </source>
</evidence>
<evidence type="ECO:0000256" key="1">
    <source>
        <dbReference type="ARBA" id="ARBA00022450"/>
    </source>
</evidence>
<protein>
    <recommendedName>
        <fullName evidence="9">Malonyl-CoA:ACP transacylase (MAT) domain-containing protein</fullName>
    </recommendedName>
</protein>
<keyword evidence="6" id="KW-0443">Lipid metabolism</keyword>
<dbReference type="PANTHER" id="PTHR43775">
    <property type="entry name" value="FATTY ACID SYNTHASE"/>
    <property type="match status" value="1"/>
</dbReference>
<evidence type="ECO:0000256" key="7">
    <source>
        <dbReference type="ARBA" id="ARBA00023160"/>
    </source>
</evidence>
<evidence type="ECO:0000256" key="6">
    <source>
        <dbReference type="ARBA" id="ARBA00023098"/>
    </source>
</evidence>
<dbReference type="InterPro" id="IPR014043">
    <property type="entry name" value="Acyl_transferase_dom"/>
</dbReference>
<dbReference type="Pfam" id="PF00698">
    <property type="entry name" value="Acyl_transf_1"/>
    <property type="match status" value="1"/>
</dbReference>
<keyword evidence="7" id="KW-0275">Fatty acid biosynthesis</keyword>
<dbReference type="InterPro" id="IPR016036">
    <property type="entry name" value="Malonyl_transacylase_ACP-bd"/>
</dbReference>
<dbReference type="GO" id="GO:0004312">
    <property type="term" value="F:fatty acid synthase activity"/>
    <property type="evidence" value="ECO:0007669"/>
    <property type="project" value="TreeGrafter"/>
</dbReference>
<evidence type="ECO:0000256" key="8">
    <source>
        <dbReference type="ARBA" id="ARBA00023268"/>
    </source>
</evidence>
<dbReference type="Proteomes" id="UP000681720">
    <property type="component" value="Unassembled WGS sequence"/>
</dbReference>
<sequence>YKGGMAAVGLTWNECKQMCPSDIAPACHNALDTVTVSGPKGSIEKFVEELKEKKVFAKEVACNQVAFHSHYMLQIAPLLKK</sequence>
<evidence type="ECO:0000256" key="3">
    <source>
        <dbReference type="ARBA" id="ARBA00022832"/>
    </source>
</evidence>
<evidence type="ECO:0000256" key="4">
    <source>
        <dbReference type="ARBA" id="ARBA00022857"/>
    </source>
</evidence>
<reference evidence="10" key="1">
    <citation type="submission" date="2021-02" db="EMBL/GenBank/DDBJ databases">
        <authorList>
            <person name="Nowell W R."/>
        </authorList>
    </citation>
    <scope>NUCLEOTIDE SEQUENCE</scope>
</reference>
<keyword evidence="3" id="KW-0276">Fatty acid metabolism</keyword>
<dbReference type="EMBL" id="CAJOBJ010200870">
    <property type="protein sequence ID" value="CAF4982692.1"/>
    <property type="molecule type" value="Genomic_DNA"/>
</dbReference>
<organism evidence="10 11">
    <name type="scientific">Rotaria magnacalcarata</name>
    <dbReference type="NCBI Taxonomy" id="392030"/>
    <lineage>
        <taxon>Eukaryota</taxon>
        <taxon>Metazoa</taxon>
        <taxon>Spiralia</taxon>
        <taxon>Gnathifera</taxon>
        <taxon>Rotifera</taxon>
        <taxon>Eurotatoria</taxon>
        <taxon>Bdelloidea</taxon>
        <taxon>Philodinida</taxon>
        <taxon>Philodinidae</taxon>
        <taxon>Rotaria</taxon>
    </lineage>
</organism>
<keyword evidence="8" id="KW-0511">Multifunctional enzyme</keyword>
<dbReference type="SUPFAM" id="SSF55048">
    <property type="entry name" value="Probable ACP-binding domain of malonyl-CoA ACP transacylase"/>
    <property type="match status" value="1"/>
</dbReference>
<evidence type="ECO:0000313" key="11">
    <source>
        <dbReference type="Proteomes" id="UP000681720"/>
    </source>
</evidence>
<keyword evidence="2" id="KW-0444">Lipid biosynthesis</keyword>
<dbReference type="GO" id="GO:0006633">
    <property type="term" value="P:fatty acid biosynthetic process"/>
    <property type="evidence" value="ECO:0007669"/>
    <property type="project" value="UniProtKB-KW"/>
</dbReference>
<comment type="caution">
    <text evidence="10">The sequence shown here is derived from an EMBL/GenBank/DDBJ whole genome shotgun (WGS) entry which is preliminary data.</text>
</comment>
<keyword evidence="4" id="KW-0521">NADP</keyword>
<dbReference type="GO" id="GO:0016491">
    <property type="term" value="F:oxidoreductase activity"/>
    <property type="evidence" value="ECO:0007669"/>
    <property type="project" value="UniProtKB-KW"/>
</dbReference>
<evidence type="ECO:0000313" key="10">
    <source>
        <dbReference type="EMBL" id="CAF4982692.1"/>
    </source>
</evidence>
<proteinExistence type="predicted"/>
<accession>A0A8S3DA23</accession>
<feature type="non-terminal residue" evidence="10">
    <location>
        <position position="1"/>
    </location>
</feature>
<dbReference type="GO" id="GO:0005737">
    <property type="term" value="C:cytoplasm"/>
    <property type="evidence" value="ECO:0007669"/>
    <property type="project" value="TreeGrafter"/>
</dbReference>
<feature type="domain" description="Malonyl-CoA:ACP transacylase (MAT)" evidence="9">
    <location>
        <begin position="2"/>
        <end position="80"/>
    </location>
</feature>